<dbReference type="InterPro" id="IPR002577">
    <property type="entry name" value="HTH_HxlR"/>
</dbReference>
<sequence length="116" mass="13274">MEITKCPIEITLSLISGKWTILIIRELLEAGKRFGELHKSIRPISAKILTQQLREMETNGLIERKVFSEIPPRVEYSLTPLGKSLLPIMVAMRNWGLNATSKHKTKCHYCKQCEPV</sequence>
<dbReference type="PROSITE" id="PS51118">
    <property type="entry name" value="HTH_HXLR"/>
    <property type="match status" value="1"/>
</dbReference>
<dbReference type="Pfam" id="PF01638">
    <property type="entry name" value="HxlR"/>
    <property type="match status" value="1"/>
</dbReference>
<dbReference type="RefSeq" id="WP_021167135.1">
    <property type="nucleotide sequence ID" value="NZ_CTRP01000010.1"/>
</dbReference>
<dbReference type="Gene3D" id="1.10.10.10">
    <property type="entry name" value="Winged helix-like DNA-binding domain superfamily/Winged helix DNA-binding domain"/>
    <property type="match status" value="1"/>
</dbReference>
<feature type="domain" description="HTH hxlR-type" evidence="4">
    <location>
        <begin position="6"/>
        <end position="104"/>
    </location>
</feature>
<keyword evidence="1" id="KW-0805">Transcription regulation</keyword>
<evidence type="ECO:0000259" key="4">
    <source>
        <dbReference type="PROSITE" id="PS51118"/>
    </source>
</evidence>
<evidence type="ECO:0000313" key="5">
    <source>
        <dbReference type="EMBL" id="CQR72421.1"/>
    </source>
</evidence>
<reference evidence="6" key="1">
    <citation type="submission" date="2015-03" db="EMBL/GenBank/DDBJ databases">
        <authorList>
            <person name="Nijsse Bart"/>
        </authorList>
    </citation>
    <scope>NUCLEOTIDE SEQUENCE [LARGE SCALE GENOMIC DNA]</scope>
</reference>
<protein>
    <submittedName>
        <fullName evidence="5">Transcriptional regulator, HxlR family</fullName>
    </submittedName>
</protein>
<dbReference type="GO" id="GO:0003677">
    <property type="term" value="F:DNA binding"/>
    <property type="evidence" value="ECO:0007669"/>
    <property type="project" value="UniProtKB-KW"/>
</dbReference>
<accession>A0A0U1KYB6</accession>
<keyword evidence="2" id="KW-0238">DNA-binding</keyword>
<proteinExistence type="predicted"/>
<dbReference type="InterPro" id="IPR036388">
    <property type="entry name" value="WH-like_DNA-bd_sf"/>
</dbReference>
<dbReference type="SUPFAM" id="SSF46785">
    <property type="entry name" value="Winged helix' DNA-binding domain"/>
    <property type="match status" value="1"/>
</dbReference>
<dbReference type="Proteomes" id="UP000049855">
    <property type="component" value="Unassembled WGS sequence"/>
</dbReference>
<organism evidence="5 6">
    <name type="scientific">Sporomusa ovata</name>
    <dbReference type="NCBI Taxonomy" id="2378"/>
    <lineage>
        <taxon>Bacteria</taxon>
        <taxon>Bacillati</taxon>
        <taxon>Bacillota</taxon>
        <taxon>Negativicutes</taxon>
        <taxon>Selenomonadales</taxon>
        <taxon>Sporomusaceae</taxon>
        <taxon>Sporomusa</taxon>
    </lineage>
</organism>
<evidence type="ECO:0000313" key="6">
    <source>
        <dbReference type="Proteomes" id="UP000049855"/>
    </source>
</evidence>
<keyword evidence="3" id="KW-0804">Transcription</keyword>
<evidence type="ECO:0000256" key="2">
    <source>
        <dbReference type="ARBA" id="ARBA00023125"/>
    </source>
</evidence>
<dbReference type="InterPro" id="IPR036390">
    <property type="entry name" value="WH_DNA-bd_sf"/>
</dbReference>
<evidence type="ECO:0000256" key="1">
    <source>
        <dbReference type="ARBA" id="ARBA00023015"/>
    </source>
</evidence>
<dbReference type="PANTHER" id="PTHR33204">
    <property type="entry name" value="TRANSCRIPTIONAL REGULATOR, MARR FAMILY"/>
    <property type="match status" value="1"/>
</dbReference>
<dbReference type="EMBL" id="CTRP01000010">
    <property type="protein sequence ID" value="CQR72421.1"/>
    <property type="molecule type" value="Genomic_DNA"/>
</dbReference>
<keyword evidence="6" id="KW-1185">Reference proteome</keyword>
<dbReference type="AlphaFoldDB" id="A0A0U1KYB6"/>
<evidence type="ECO:0000256" key="3">
    <source>
        <dbReference type="ARBA" id="ARBA00023163"/>
    </source>
</evidence>
<name>A0A0U1KYB6_9FIRM</name>
<dbReference type="PANTHER" id="PTHR33204:SF37">
    <property type="entry name" value="HTH-TYPE TRANSCRIPTIONAL REGULATOR YODB"/>
    <property type="match status" value="1"/>
</dbReference>
<gene>
    <name evidence="5" type="ORF">SpAn4DRAFT_2881</name>
</gene>